<dbReference type="Proteomes" id="UP001157915">
    <property type="component" value="Unassembled WGS sequence"/>
</dbReference>
<sequence length="253" mass="28649">MKTIDEVLVRMDQIVAECKNDQSRIGYFAILYRQVTRRIRDGILAREFEDNPRMEKLDVLFAGRFINAYNTWKIAQAPTNSWMLAFEASKDSKHLVLQHLFLGINAHINLDLGISAADTMGSEPIAGIQNDFNKINAVLAELVDGVKSNISMVSPIFGWLIPLAKGRDEMLLNFSIQLARDGAWKYAGEYYGCEDRNASILERDRNISKLANKLINPGKFLSFMVKIVGFAEWKSVSRTMDQLDVVVKKAQKD</sequence>
<reference evidence="1 2" key="1">
    <citation type="submission" date="2017-05" db="EMBL/GenBank/DDBJ databases">
        <authorList>
            <person name="Varghese N."/>
            <person name="Submissions S."/>
        </authorList>
    </citation>
    <scope>NUCLEOTIDE SEQUENCE [LARGE SCALE GENOMIC DNA]</scope>
    <source>
        <strain evidence="1 2">DSM 15360</strain>
    </source>
</reference>
<dbReference type="RefSeq" id="WP_283414930.1">
    <property type="nucleotide sequence ID" value="NZ_FXUA01000013.1"/>
</dbReference>
<proteinExistence type="predicted"/>
<accession>A0ABY1PL69</accession>
<evidence type="ECO:0000313" key="2">
    <source>
        <dbReference type="Proteomes" id="UP001157915"/>
    </source>
</evidence>
<dbReference type="Pfam" id="PF19458">
    <property type="entry name" value="DUF5995"/>
    <property type="match status" value="1"/>
</dbReference>
<keyword evidence="2" id="KW-1185">Reference proteome</keyword>
<name>A0ABY1PL69_9BACT</name>
<dbReference type="InterPro" id="IPR046037">
    <property type="entry name" value="DUF5995"/>
</dbReference>
<evidence type="ECO:0000313" key="1">
    <source>
        <dbReference type="EMBL" id="SMP36311.1"/>
    </source>
</evidence>
<organism evidence="1 2">
    <name type="scientific">Algoriphagus winogradskyi</name>
    <dbReference type="NCBI Taxonomy" id="237017"/>
    <lineage>
        <taxon>Bacteria</taxon>
        <taxon>Pseudomonadati</taxon>
        <taxon>Bacteroidota</taxon>
        <taxon>Cytophagia</taxon>
        <taxon>Cytophagales</taxon>
        <taxon>Cyclobacteriaceae</taxon>
        <taxon>Algoriphagus</taxon>
    </lineage>
</organism>
<protein>
    <submittedName>
        <fullName evidence="1">Uncharacterized protein</fullName>
    </submittedName>
</protein>
<gene>
    <name evidence="1" type="ORF">SAMN06265367_11330</name>
</gene>
<comment type="caution">
    <text evidence="1">The sequence shown here is derived from an EMBL/GenBank/DDBJ whole genome shotgun (WGS) entry which is preliminary data.</text>
</comment>
<dbReference type="EMBL" id="FXUA01000013">
    <property type="protein sequence ID" value="SMP36311.1"/>
    <property type="molecule type" value="Genomic_DNA"/>
</dbReference>